<accession>A0A6M3LF53</accession>
<reference evidence="1" key="1">
    <citation type="submission" date="2020-03" db="EMBL/GenBank/DDBJ databases">
        <title>The deep terrestrial virosphere.</title>
        <authorList>
            <person name="Holmfeldt K."/>
            <person name="Nilsson E."/>
            <person name="Simone D."/>
            <person name="Lopez-Fernandez M."/>
            <person name="Wu X."/>
            <person name="de Brujin I."/>
            <person name="Lundin D."/>
            <person name="Andersson A."/>
            <person name="Bertilsson S."/>
            <person name="Dopson M."/>
        </authorList>
    </citation>
    <scope>NUCLEOTIDE SEQUENCE</scope>
    <source>
        <strain evidence="1">MM415B03258</strain>
    </source>
</reference>
<organism evidence="1">
    <name type="scientific">viral metagenome</name>
    <dbReference type="NCBI Taxonomy" id="1070528"/>
    <lineage>
        <taxon>unclassified sequences</taxon>
        <taxon>metagenomes</taxon>
        <taxon>organismal metagenomes</taxon>
    </lineage>
</organism>
<dbReference type="AlphaFoldDB" id="A0A6M3LF53"/>
<dbReference type="EMBL" id="MT143013">
    <property type="protein sequence ID" value="QJA91781.1"/>
    <property type="molecule type" value="Genomic_DNA"/>
</dbReference>
<name>A0A6M3LF53_9ZZZZ</name>
<sequence>MDNKKQNNESFTFELVLAERTYLGEPTGRMKPTFQTDDVHKLSDHYWRNGVIGKKKKSKPKTEN</sequence>
<evidence type="ECO:0000313" key="1">
    <source>
        <dbReference type="EMBL" id="QJA91781.1"/>
    </source>
</evidence>
<proteinExistence type="predicted"/>
<gene>
    <name evidence="1" type="ORF">MM415B03258_0002</name>
</gene>
<protein>
    <submittedName>
        <fullName evidence="1">Uncharacterized protein</fullName>
    </submittedName>
</protein>